<keyword evidence="3" id="KW-1185">Reference proteome</keyword>
<keyword evidence="1" id="KW-0472">Membrane</keyword>
<organism evidence="2 3">
    <name type="scientific">Pseudotenacibaculum haliotis</name>
    <dbReference type="NCBI Taxonomy" id="1862138"/>
    <lineage>
        <taxon>Bacteria</taxon>
        <taxon>Pseudomonadati</taxon>
        <taxon>Bacteroidota</taxon>
        <taxon>Flavobacteriia</taxon>
        <taxon>Flavobacteriales</taxon>
        <taxon>Flavobacteriaceae</taxon>
        <taxon>Pseudotenacibaculum</taxon>
    </lineage>
</organism>
<protein>
    <submittedName>
        <fullName evidence="2">Uncharacterized protein</fullName>
    </submittedName>
</protein>
<sequence>MIRFQTAKKKLATLWFIASGIIFILMILLSFDKLKNDLSDAWGWLFPNILPTLTLILTIFFTDMQQANPQNEKMVDKFYFKLSFYLSLFYLIVLLSTILSAGLGFDIMESMENSNFYLGPIQGIIGASLGLFFFKTQEQSLEE</sequence>
<comment type="caution">
    <text evidence="2">The sequence shown here is derived from an EMBL/GenBank/DDBJ whole genome shotgun (WGS) entry which is preliminary data.</text>
</comment>
<keyword evidence="1" id="KW-1133">Transmembrane helix</keyword>
<name>A0ABW5LWM8_9FLAO</name>
<evidence type="ECO:0000313" key="2">
    <source>
        <dbReference type="EMBL" id="MFD2568379.1"/>
    </source>
</evidence>
<proteinExistence type="predicted"/>
<dbReference type="EMBL" id="JBHULH010000009">
    <property type="protein sequence ID" value="MFD2568379.1"/>
    <property type="molecule type" value="Genomic_DNA"/>
</dbReference>
<evidence type="ECO:0000313" key="3">
    <source>
        <dbReference type="Proteomes" id="UP001597508"/>
    </source>
</evidence>
<feature type="transmembrane region" description="Helical" evidence="1">
    <location>
        <begin position="82"/>
        <end position="105"/>
    </location>
</feature>
<gene>
    <name evidence="2" type="ORF">ACFSRZ_13455</name>
</gene>
<evidence type="ECO:0000256" key="1">
    <source>
        <dbReference type="SAM" id="Phobius"/>
    </source>
</evidence>
<accession>A0ABW5LWM8</accession>
<reference evidence="3" key="1">
    <citation type="journal article" date="2019" name="Int. J. Syst. Evol. Microbiol.">
        <title>The Global Catalogue of Microorganisms (GCM) 10K type strain sequencing project: providing services to taxonomists for standard genome sequencing and annotation.</title>
        <authorList>
            <consortium name="The Broad Institute Genomics Platform"/>
            <consortium name="The Broad Institute Genome Sequencing Center for Infectious Disease"/>
            <person name="Wu L."/>
            <person name="Ma J."/>
        </authorList>
    </citation>
    <scope>NUCLEOTIDE SEQUENCE [LARGE SCALE GENOMIC DNA]</scope>
    <source>
        <strain evidence="3">KCTC 52127</strain>
    </source>
</reference>
<feature type="transmembrane region" description="Helical" evidence="1">
    <location>
        <begin position="41"/>
        <end position="61"/>
    </location>
</feature>
<keyword evidence="1" id="KW-0812">Transmembrane</keyword>
<feature type="transmembrane region" description="Helical" evidence="1">
    <location>
        <begin position="117"/>
        <end position="134"/>
    </location>
</feature>
<feature type="transmembrane region" description="Helical" evidence="1">
    <location>
        <begin position="12"/>
        <end position="29"/>
    </location>
</feature>
<dbReference type="RefSeq" id="WP_379667087.1">
    <property type="nucleotide sequence ID" value="NZ_JBHULH010000009.1"/>
</dbReference>
<dbReference type="Proteomes" id="UP001597508">
    <property type="component" value="Unassembled WGS sequence"/>
</dbReference>